<accession>A0A915E2I8</accession>
<dbReference type="Proteomes" id="UP000887574">
    <property type="component" value="Unplaced"/>
</dbReference>
<proteinExistence type="predicted"/>
<feature type="transmembrane region" description="Helical" evidence="1">
    <location>
        <begin position="28"/>
        <end position="48"/>
    </location>
</feature>
<name>A0A915E2I8_9BILA</name>
<sequence length="188" mass="21379">MSSMEPSVEAQPIKDFAAPTKQRTKLQVVLLMYAVCEFILRVCISFTFVQSYQIQISCLSTIFPILLLLAVAYEKKSLFVIYLIYNGFYIACYWLQTGLFIYLAAELPADYVKLLIVKQDFLDDQWDVQIYFITMSVGSALLAVGLHIVRRAIRSVIAQMDNTKQEKNVAVVVDNTLPQKNENIVFAA</sequence>
<evidence type="ECO:0000313" key="3">
    <source>
        <dbReference type="WBParaSite" id="jg2627"/>
    </source>
</evidence>
<feature type="transmembrane region" description="Helical" evidence="1">
    <location>
        <begin position="54"/>
        <end position="73"/>
    </location>
</feature>
<dbReference type="AlphaFoldDB" id="A0A915E2I8"/>
<evidence type="ECO:0000256" key="1">
    <source>
        <dbReference type="SAM" id="Phobius"/>
    </source>
</evidence>
<keyword evidence="1" id="KW-0472">Membrane</keyword>
<reference evidence="3 4" key="1">
    <citation type="submission" date="2022-11" db="UniProtKB">
        <authorList>
            <consortium name="WormBaseParasite"/>
        </authorList>
    </citation>
    <scope>IDENTIFICATION</scope>
</reference>
<keyword evidence="2" id="KW-1185">Reference proteome</keyword>
<protein>
    <submittedName>
        <fullName evidence="3 4">Transmembrane protein</fullName>
    </submittedName>
</protein>
<feature type="transmembrane region" description="Helical" evidence="1">
    <location>
        <begin position="80"/>
        <end position="105"/>
    </location>
</feature>
<feature type="transmembrane region" description="Helical" evidence="1">
    <location>
        <begin position="130"/>
        <end position="149"/>
    </location>
</feature>
<evidence type="ECO:0000313" key="4">
    <source>
        <dbReference type="WBParaSite" id="jg8632"/>
    </source>
</evidence>
<dbReference type="WBParaSite" id="jg8632">
    <property type="protein sequence ID" value="jg8632"/>
    <property type="gene ID" value="jg8632"/>
</dbReference>
<dbReference type="WBParaSite" id="jg2627">
    <property type="protein sequence ID" value="jg2627"/>
    <property type="gene ID" value="jg2627"/>
</dbReference>
<evidence type="ECO:0000313" key="2">
    <source>
        <dbReference type="Proteomes" id="UP000887574"/>
    </source>
</evidence>
<keyword evidence="1" id="KW-1133">Transmembrane helix</keyword>
<organism evidence="2 3">
    <name type="scientific">Ditylenchus dipsaci</name>
    <dbReference type="NCBI Taxonomy" id="166011"/>
    <lineage>
        <taxon>Eukaryota</taxon>
        <taxon>Metazoa</taxon>
        <taxon>Ecdysozoa</taxon>
        <taxon>Nematoda</taxon>
        <taxon>Chromadorea</taxon>
        <taxon>Rhabditida</taxon>
        <taxon>Tylenchina</taxon>
        <taxon>Tylenchomorpha</taxon>
        <taxon>Sphaerularioidea</taxon>
        <taxon>Anguinidae</taxon>
        <taxon>Anguininae</taxon>
        <taxon>Ditylenchus</taxon>
    </lineage>
</organism>
<keyword evidence="1" id="KW-0812">Transmembrane</keyword>